<dbReference type="RefSeq" id="YP_223879.1">
    <property type="nucleotide sequence ID" value="NC_006936.1"/>
</dbReference>
<dbReference type="Proteomes" id="UP000000990">
    <property type="component" value="Segment"/>
</dbReference>
<dbReference type="EMBL" id="AY236756">
    <property type="protein sequence ID" value="AAP74506.1"/>
    <property type="molecule type" value="Genomic_DNA"/>
</dbReference>
<name>Q597W5_9CAUD</name>
<accession>Q597W5</accession>
<evidence type="ECO:0000313" key="1">
    <source>
        <dbReference type="EMBL" id="AAP74506.1"/>
    </source>
</evidence>
<sequence length="93" mass="11143">MKYSEAEKQIKALSSKYNVNMADSDFIVNYKNMLVAWVKNNKRYLLYNDENHFKKIPFSNKLYMILAELAITQLDERVEKENKYYIHVLKGEN</sequence>
<dbReference type="GeneID" id="5075520"/>
<proteinExistence type="predicted"/>
<keyword evidence="2" id="KW-1185">Reference proteome</keyword>
<reference evidence="1 2" key="2">
    <citation type="journal article" date="2005" name="Gene">
        <title>Sequence analysis of the Lactobacillus plantarum bacteriophage PhiJL-1.</title>
        <authorList>
            <person name="Lu Z."/>
            <person name="Altermann E."/>
            <person name="Breidt F."/>
            <person name="Predki P."/>
            <person name="Fleming H.P."/>
            <person name="Klaenhammer T.R."/>
        </authorList>
    </citation>
    <scope>NUCLEOTIDE SEQUENCE</scope>
</reference>
<dbReference type="KEGG" id="vg:5075520"/>
<organism evidence="1 2">
    <name type="scientific">Lactobacillus phage phiJL-1</name>
    <dbReference type="NCBI Taxonomy" id="2892345"/>
    <lineage>
        <taxon>Viruses</taxon>
        <taxon>Duplodnaviria</taxon>
        <taxon>Heunggongvirae</taxon>
        <taxon>Uroviricota</taxon>
        <taxon>Caudoviricetes</taxon>
        <taxon>Coetzeevirus</taxon>
        <taxon>Coetzeevirus JL1</taxon>
    </lineage>
</organism>
<evidence type="ECO:0000313" key="2">
    <source>
        <dbReference type="Proteomes" id="UP000000990"/>
    </source>
</evidence>
<protein>
    <submittedName>
        <fullName evidence="1">Uncharacterized protein</fullName>
    </submittedName>
</protein>
<reference evidence="1 2" key="1">
    <citation type="journal article" date="2003" name="Int. J. Food Microbiol.">
        <title>Isolation and characterization of a Lactobacillus plantarum bacteriophage, phiJL-1, from a cucumber fermentation.</title>
        <authorList>
            <person name="Lu Z."/>
            <person name="Breidt F."/>
            <person name="Fleming H.P."/>
            <person name="Altermann E."/>
            <person name="Klaenhammer T.R."/>
        </authorList>
    </citation>
    <scope>NUCLEOTIDE SEQUENCE [LARGE SCALE GENOMIC DNA]</scope>
</reference>